<evidence type="ECO:0008006" key="4">
    <source>
        <dbReference type="Google" id="ProtNLM"/>
    </source>
</evidence>
<proteinExistence type="predicted"/>
<name>A0A0F9RQW4_9ZZZZ</name>
<comment type="caution">
    <text evidence="3">The sequence shown here is derived from an EMBL/GenBank/DDBJ whole genome shotgun (WGS) entry which is preliminary data.</text>
</comment>
<feature type="region of interest" description="Disordered" evidence="2">
    <location>
        <begin position="295"/>
        <end position="316"/>
    </location>
</feature>
<feature type="region of interest" description="Disordered" evidence="2">
    <location>
        <begin position="1"/>
        <end position="101"/>
    </location>
</feature>
<gene>
    <name evidence="3" type="ORF">LCGC14_0614670</name>
</gene>
<organism evidence="3">
    <name type="scientific">marine sediment metagenome</name>
    <dbReference type="NCBI Taxonomy" id="412755"/>
    <lineage>
        <taxon>unclassified sequences</taxon>
        <taxon>metagenomes</taxon>
        <taxon>ecological metagenomes</taxon>
    </lineage>
</organism>
<evidence type="ECO:0000256" key="2">
    <source>
        <dbReference type="SAM" id="MobiDB-lite"/>
    </source>
</evidence>
<feature type="compositionally biased region" description="Polar residues" evidence="2">
    <location>
        <begin position="300"/>
        <end position="313"/>
    </location>
</feature>
<protein>
    <recommendedName>
        <fullName evidence="4">Scaffolding protein</fullName>
    </recommendedName>
</protein>
<feature type="compositionally biased region" description="Basic and acidic residues" evidence="2">
    <location>
        <begin position="91"/>
        <end position="100"/>
    </location>
</feature>
<evidence type="ECO:0000313" key="3">
    <source>
        <dbReference type="EMBL" id="KKN52247.1"/>
    </source>
</evidence>
<evidence type="ECO:0000256" key="1">
    <source>
        <dbReference type="SAM" id="Coils"/>
    </source>
</evidence>
<feature type="compositionally biased region" description="Basic and acidic residues" evidence="2">
    <location>
        <begin position="52"/>
        <end position="65"/>
    </location>
</feature>
<dbReference type="EMBL" id="LAZR01001027">
    <property type="protein sequence ID" value="KKN52247.1"/>
    <property type="molecule type" value="Genomic_DNA"/>
</dbReference>
<keyword evidence="1" id="KW-0175">Coiled coil</keyword>
<sequence>MADFYDDFMAGNVTEGDNTNTSLDSSEIVDSLEGSDGIFVDNGTTEDTVVVDDTKSAAEDGKTGDELPAEDSDAVKTEDKGQKSDSPTDNTDEKPYDQDPKWLAARAAEKNLTELLAKHGYESAEDLSEALETGQSLKQLLGDKDANELVAESKQLKEIKDYWATQDEQKTREGETSEETIDRLEKRNLDLQNSNTQEDLARQEQQDNMRALDNYNSTIVDVVDNVEGASDTEKAMMSLLLGVNNPANEVDIEKIGDVKKMASGSVSKFQEFVNNIKQEAIDSYAKGQSKITPMGKSVGTDVTSVKTPKTDPNASVEDVFDAGKKELLEMIASNVDEGM</sequence>
<feature type="coiled-coil region" evidence="1">
    <location>
        <begin position="174"/>
        <end position="206"/>
    </location>
</feature>
<dbReference type="AlphaFoldDB" id="A0A0F9RQW4"/>
<reference evidence="3" key="1">
    <citation type="journal article" date="2015" name="Nature">
        <title>Complex archaea that bridge the gap between prokaryotes and eukaryotes.</title>
        <authorList>
            <person name="Spang A."/>
            <person name="Saw J.H."/>
            <person name="Jorgensen S.L."/>
            <person name="Zaremba-Niedzwiedzka K."/>
            <person name="Martijn J."/>
            <person name="Lind A.E."/>
            <person name="van Eijk R."/>
            <person name="Schleper C."/>
            <person name="Guy L."/>
            <person name="Ettema T.J."/>
        </authorList>
    </citation>
    <scope>NUCLEOTIDE SEQUENCE</scope>
</reference>
<feature type="compositionally biased region" description="Basic and acidic residues" evidence="2">
    <location>
        <begin position="73"/>
        <end position="83"/>
    </location>
</feature>
<accession>A0A0F9RQW4</accession>
<feature type="compositionally biased region" description="Polar residues" evidence="2">
    <location>
        <begin position="15"/>
        <end position="25"/>
    </location>
</feature>